<dbReference type="Gene3D" id="3.90.340.10">
    <property type="entry name" value="Nitric Oxide Synthase, Chain A, domain 1"/>
    <property type="match status" value="1"/>
</dbReference>
<proteinExistence type="inferred from homology"/>
<dbReference type="InterPro" id="IPR044944">
    <property type="entry name" value="NOS_dom_3"/>
</dbReference>
<accession>A0ABT6W4C6</accession>
<comment type="subunit">
    <text evidence="11">Homodimer.</text>
</comment>
<evidence type="ECO:0000256" key="5">
    <source>
        <dbReference type="ARBA" id="ARBA00018859"/>
    </source>
</evidence>
<dbReference type="InterPro" id="IPR017142">
    <property type="entry name" value="Nitric_oxide_synthase_Oase-su"/>
</dbReference>
<gene>
    <name evidence="13" type="ORF">POF43_023185</name>
</gene>
<comment type="cofactor">
    <cofactor evidence="1 11">
        <name>heme</name>
        <dbReference type="ChEBI" id="CHEBI:30413"/>
    </cofactor>
</comment>
<evidence type="ECO:0000256" key="8">
    <source>
        <dbReference type="ARBA" id="ARBA00023002"/>
    </source>
</evidence>
<keyword evidence="14" id="KW-1185">Reference proteome</keyword>
<keyword evidence="8 11" id="KW-0560">Oxidoreductase</keyword>
<dbReference type="Proteomes" id="UP001156398">
    <property type="component" value="Unassembled WGS sequence"/>
</dbReference>
<evidence type="ECO:0000256" key="2">
    <source>
        <dbReference type="ARBA" id="ARBA00002642"/>
    </source>
</evidence>
<dbReference type="Gene3D" id="3.90.1230.10">
    <property type="entry name" value="Nitric Oxide Synthase, Chain A, domain 3"/>
    <property type="match status" value="1"/>
</dbReference>
<evidence type="ECO:0000256" key="11">
    <source>
        <dbReference type="PIRNR" id="PIRNR037219"/>
    </source>
</evidence>
<evidence type="ECO:0000256" key="6">
    <source>
        <dbReference type="ARBA" id="ARBA00022617"/>
    </source>
</evidence>
<dbReference type="PANTHER" id="PTHR43410">
    <property type="entry name" value="NITRIC OXIDE SYNTHASE OXYGENASE"/>
    <property type="match status" value="1"/>
</dbReference>
<dbReference type="PROSITE" id="PS60001">
    <property type="entry name" value="NOS"/>
    <property type="match status" value="1"/>
</dbReference>
<sequence length="382" mass="42348">MLRDPPPAVLDGPCPVSGAAGLPARAAAFLLDPGLTAGRDEAEVRARLLEAGEEIRSSGTYRHRTAELVHGSRVAWRNHARCVGRLHWKALRVLDRREATTAEEVFQACVDHLRIATNGGQLLPVITVFAPRRPDGQAIRVWNPQLVRYAGYRMADGSVLGDPLHVEFTEAVRALGWRGPGGRFDVLPLVVSVPGRPPRWFDLPADAVLEVPISHPELADLAELGLRWHAVPAISDMRLEIGGVDYPACPFNGWYVGYEVGARNLADADRYDMLPRVAALMGLDTGREDSLWKDRALVELNRAVLHSFRQAGVHMVDHHTVTRQFVTHEERELRHGRTTPADRDWIVPPLSACTTPVFSRRYAYAASTPDFHRQPAAWDPSS</sequence>
<keyword evidence="9 11" id="KW-0408">Iron</keyword>
<dbReference type="RefSeq" id="WP_271322215.1">
    <property type="nucleotide sequence ID" value="NZ_JAAGKO020000038.1"/>
</dbReference>
<evidence type="ECO:0000256" key="7">
    <source>
        <dbReference type="ARBA" id="ARBA00022723"/>
    </source>
</evidence>
<reference evidence="13 14" key="1">
    <citation type="submission" date="2023-05" db="EMBL/GenBank/DDBJ databases">
        <title>Streptantibioticus silvisoli sp. nov., acidotolerant actinomycetes 1 from pine litter.</title>
        <authorList>
            <person name="Swiecimska M."/>
            <person name="Golinska P."/>
            <person name="Sangal V."/>
            <person name="Wachnowicz B."/>
            <person name="Goodfellow M."/>
        </authorList>
    </citation>
    <scope>NUCLEOTIDE SEQUENCE [LARGE SCALE GENOMIC DNA]</scope>
    <source>
        <strain evidence="13 14">SL54</strain>
    </source>
</reference>
<dbReference type="EMBL" id="JAAGKO020000038">
    <property type="protein sequence ID" value="MDI5965594.1"/>
    <property type="molecule type" value="Genomic_DNA"/>
</dbReference>
<comment type="miscellaneous">
    <text evidence="11">This protein is similar to the oxygenase domain of eukaryotic nitric oxide synthases but lacks the reductase domain which, in eukaryotes, is responsible for transfer of electrons to the ferric heme during nitric oxide synthesis.</text>
</comment>
<comment type="similarity">
    <text evidence="3 11">Belongs to the NOS family. Bacterial NOS oxygenase subfamily.</text>
</comment>
<evidence type="ECO:0000256" key="10">
    <source>
        <dbReference type="ARBA" id="ARBA00048713"/>
    </source>
</evidence>
<dbReference type="PANTHER" id="PTHR43410:SF1">
    <property type="entry name" value="NITRIC OXIDE SYNTHASE"/>
    <property type="match status" value="1"/>
</dbReference>
<dbReference type="InterPro" id="IPR050607">
    <property type="entry name" value="NOS"/>
</dbReference>
<dbReference type="InterPro" id="IPR044943">
    <property type="entry name" value="NOS_dom_1"/>
</dbReference>
<dbReference type="InterPro" id="IPR004030">
    <property type="entry name" value="NOS_N"/>
</dbReference>
<feature type="domain" description="Nitric oxide synthase (NOS)" evidence="12">
    <location>
        <begin position="81"/>
        <end position="88"/>
    </location>
</feature>
<evidence type="ECO:0000256" key="1">
    <source>
        <dbReference type="ARBA" id="ARBA00001971"/>
    </source>
</evidence>
<keyword evidence="6 11" id="KW-0349">Heme</keyword>
<evidence type="ECO:0000313" key="14">
    <source>
        <dbReference type="Proteomes" id="UP001156398"/>
    </source>
</evidence>
<evidence type="ECO:0000256" key="3">
    <source>
        <dbReference type="ARBA" id="ARBA00005411"/>
    </source>
</evidence>
<name>A0ABT6W4C6_9ACTN</name>
<keyword evidence="7 11" id="KW-0479">Metal-binding</keyword>
<organism evidence="13 14">
    <name type="scientific">Streptantibioticus silvisoli</name>
    <dbReference type="NCBI Taxonomy" id="2705255"/>
    <lineage>
        <taxon>Bacteria</taxon>
        <taxon>Bacillati</taxon>
        <taxon>Actinomycetota</taxon>
        <taxon>Actinomycetes</taxon>
        <taxon>Kitasatosporales</taxon>
        <taxon>Streptomycetaceae</taxon>
        <taxon>Streptantibioticus</taxon>
    </lineage>
</organism>
<dbReference type="InterPro" id="IPR044940">
    <property type="entry name" value="NOS_dom_2"/>
</dbReference>
<dbReference type="SUPFAM" id="SSF56512">
    <property type="entry name" value="Nitric oxide (NO) synthase oxygenase domain"/>
    <property type="match status" value="1"/>
</dbReference>
<dbReference type="EC" id="1.14.14.47" evidence="4 11"/>
<dbReference type="PIRSF" id="PIRSF037219">
    <property type="entry name" value="NOS_oxygenase"/>
    <property type="match status" value="1"/>
</dbReference>
<evidence type="ECO:0000259" key="12">
    <source>
        <dbReference type="PROSITE" id="PS60001"/>
    </source>
</evidence>
<dbReference type="InterPro" id="IPR036119">
    <property type="entry name" value="NOS_N_sf"/>
</dbReference>
<evidence type="ECO:0000256" key="9">
    <source>
        <dbReference type="ARBA" id="ARBA00023004"/>
    </source>
</evidence>
<evidence type="ECO:0000313" key="13">
    <source>
        <dbReference type="EMBL" id="MDI5965594.1"/>
    </source>
</evidence>
<dbReference type="Gene3D" id="3.90.440.10">
    <property type="entry name" value="Nitric Oxide Synthase,Heme Domain,Chain A domain 2"/>
    <property type="match status" value="1"/>
</dbReference>
<evidence type="ECO:0000256" key="4">
    <source>
        <dbReference type="ARBA" id="ARBA00012735"/>
    </source>
</evidence>
<dbReference type="Pfam" id="PF02898">
    <property type="entry name" value="NO_synthase"/>
    <property type="match status" value="1"/>
</dbReference>
<comment type="caution">
    <text evidence="13">The sequence shown here is derived from an EMBL/GenBank/DDBJ whole genome shotgun (WGS) entry which is preliminary data.</text>
</comment>
<comment type="function">
    <text evidence="2 11">Catalyzes the production of nitric oxide.</text>
</comment>
<protein>
    <recommendedName>
        <fullName evidence="5 11">Nitric oxide synthase oxygenase</fullName>
        <ecNumber evidence="4 11">1.14.14.47</ecNumber>
    </recommendedName>
</protein>
<dbReference type="CDD" id="cd00575">
    <property type="entry name" value="NOS_oxygenase"/>
    <property type="match status" value="1"/>
</dbReference>
<comment type="catalytic activity">
    <reaction evidence="10">
        <text>3 reduced [flavodoxin] + 2 L-arginine + 4 O2 = 3 oxidized [flavodoxin] + 2 L-citrulline + 2 nitric oxide + 4 H2O + 5 H(+)</text>
        <dbReference type="Rhea" id="RHEA:52324"/>
        <dbReference type="Rhea" id="RHEA-COMP:10622"/>
        <dbReference type="Rhea" id="RHEA-COMP:10623"/>
        <dbReference type="ChEBI" id="CHEBI:15377"/>
        <dbReference type="ChEBI" id="CHEBI:15378"/>
        <dbReference type="ChEBI" id="CHEBI:15379"/>
        <dbReference type="ChEBI" id="CHEBI:16480"/>
        <dbReference type="ChEBI" id="CHEBI:32682"/>
        <dbReference type="ChEBI" id="CHEBI:57618"/>
        <dbReference type="ChEBI" id="CHEBI:57743"/>
        <dbReference type="ChEBI" id="CHEBI:58210"/>
        <dbReference type="EC" id="1.14.14.47"/>
    </reaction>
</comment>